<gene>
    <name evidence="1" type="ORF">GF339_22070</name>
</gene>
<sequence>MAHEDAGHYAAKHPAGTQLNPVIAEQVKAKIVDDRISCAAAHEIARALGVSPADVGIVIDLLEVRINRCQLGLFGHRPQKRIVTPAEHVSPELRHAIEAACDERGLSCFNAWQIADQRQISRLEVACACETLNIKISSCQLGSFG</sequence>
<proteinExistence type="predicted"/>
<accession>A0A9D5JZV0</accession>
<comment type="caution">
    <text evidence="1">The sequence shown here is derived from an EMBL/GenBank/DDBJ whole genome shotgun (WGS) entry which is preliminary data.</text>
</comment>
<name>A0A9D5JZV0_9BACT</name>
<dbReference type="EMBL" id="WJJP01000718">
    <property type="protein sequence ID" value="MBD3327289.1"/>
    <property type="molecule type" value="Genomic_DNA"/>
</dbReference>
<organism evidence="1 2">
    <name type="scientific">candidate division KSB3 bacterium</name>
    <dbReference type="NCBI Taxonomy" id="2044937"/>
    <lineage>
        <taxon>Bacteria</taxon>
        <taxon>candidate division KSB3</taxon>
    </lineage>
</organism>
<evidence type="ECO:0000313" key="1">
    <source>
        <dbReference type="EMBL" id="MBD3327289.1"/>
    </source>
</evidence>
<reference evidence="1" key="1">
    <citation type="submission" date="2019-11" db="EMBL/GenBank/DDBJ databases">
        <title>Microbial mats filling the niche in hypersaline microbial mats.</title>
        <authorList>
            <person name="Wong H.L."/>
            <person name="Macleod F.I."/>
            <person name="White R.A. III"/>
            <person name="Burns B.P."/>
        </authorList>
    </citation>
    <scope>NUCLEOTIDE SEQUENCE</scope>
    <source>
        <strain evidence="1">Rbin_158</strain>
    </source>
</reference>
<dbReference type="AlphaFoldDB" id="A0A9D5JZV0"/>
<evidence type="ECO:0000313" key="2">
    <source>
        <dbReference type="Proteomes" id="UP000649604"/>
    </source>
</evidence>
<dbReference type="Proteomes" id="UP000649604">
    <property type="component" value="Unassembled WGS sequence"/>
</dbReference>
<protein>
    <submittedName>
        <fullName evidence="1">Uncharacterized protein</fullName>
    </submittedName>
</protein>